<feature type="domain" description="VOC" evidence="1">
    <location>
        <begin position="1"/>
        <end position="127"/>
    </location>
</feature>
<dbReference type="PROSITE" id="PS51819">
    <property type="entry name" value="VOC"/>
    <property type="match status" value="1"/>
</dbReference>
<dbReference type="InterPro" id="IPR029068">
    <property type="entry name" value="Glyas_Bleomycin-R_OHBP_Dase"/>
</dbReference>
<comment type="caution">
    <text evidence="2">The sequence shown here is derived from an EMBL/GenBank/DDBJ whole genome shotgun (WGS) entry which is preliminary data.</text>
</comment>
<dbReference type="InterPro" id="IPR004360">
    <property type="entry name" value="Glyas_Fos-R_dOase_dom"/>
</dbReference>
<reference evidence="2" key="1">
    <citation type="journal article" date="2015" name="Nature">
        <title>Complex archaea that bridge the gap between prokaryotes and eukaryotes.</title>
        <authorList>
            <person name="Spang A."/>
            <person name="Saw J.H."/>
            <person name="Jorgensen S.L."/>
            <person name="Zaremba-Niedzwiedzka K."/>
            <person name="Martijn J."/>
            <person name="Lind A.E."/>
            <person name="van Eijk R."/>
            <person name="Schleper C."/>
            <person name="Guy L."/>
            <person name="Ettema T.J."/>
        </authorList>
    </citation>
    <scope>NUCLEOTIDE SEQUENCE</scope>
</reference>
<dbReference type="Gene3D" id="3.10.180.10">
    <property type="entry name" value="2,3-Dihydroxybiphenyl 1,2-Dioxygenase, domain 1"/>
    <property type="match status" value="1"/>
</dbReference>
<name>A0A0F9QSS5_9ZZZZ</name>
<sequence>MIDHIAIAANSESDSDLFFIQLLGLEKIRIKNVSGDLMEKFFGMRKDHKFALYGNDKINFEVFITNDSSKAKDIFTHSCLYIENRDELVKTASSLGFKVIQVPRDDGNGYYLFIKDSFHNLYEIKEL</sequence>
<proteinExistence type="predicted"/>
<dbReference type="InterPro" id="IPR037523">
    <property type="entry name" value="VOC_core"/>
</dbReference>
<dbReference type="SUPFAM" id="SSF54593">
    <property type="entry name" value="Glyoxalase/Bleomycin resistance protein/Dihydroxybiphenyl dioxygenase"/>
    <property type="match status" value="1"/>
</dbReference>
<dbReference type="AlphaFoldDB" id="A0A0F9QSS5"/>
<dbReference type="Pfam" id="PF00903">
    <property type="entry name" value="Glyoxalase"/>
    <property type="match status" value="1"/>
</dbReference>
<evidence type="ECO:0000259" key="1">
    <source>
        <dbReference type="PROSITE" id="PS51819"/>
    </source>
</evidence>
<dbReference type="EMBL" id="LAZR01003641">
    <property type="protein sequence ID" value="KKN16166.1"/>
    <property type="molecule type" value="Genomic_DNA"/>
</dbReference>
<gene>
    <name evidence="2" type="ORF">LCGC14_0978590</name>
</gene>
<protein>
    <recommendedName>
        <fullName evidence="1">VOC domain-containing protein</fullName>
    </recommendedName>
</protein>
<evidence type="ECO:0000313" key="2">
    <source>
        <dbReference type="EMBL" id="KKN16166.1"/>
    </source>
</evidence>
<accession>A0A0F9QSS5</accession>
<organism evidence="2">
    <name type="scientific">marine sediment metagenome</name>
    <dbReference type="NCBI Taxonomy" id="412755"/>
    <lineage>
        <taxon>unclassified sequences</taxon>
        <taxon>metagenomes</taxon>
        <taxon>ecological metagenomes</taxon>
    </lineage>
</organism>